<dbReference type="AlphaFoldDB" id="A0ABD2M4Z2"/>
<protein>
    <recommendedName>
        <fullName evidence="4">Cysteine-rich protein</fullName>
    </recommendedName>
</protein>
<name>A0ABD2M4Z2_9BILA</name>
<evidence type="ECO:0000313" key="3">
    <source>
        <dbReference type="Proteomes" id="UP001620626"/>
    </source>
</evidence>
<sequence>MVKKISASSSSFITSFILLLLSLNPAIGGPAAYGVCQAGCSAVVVACYAAAGAVFGTVTAGIGTPHAILACNTAYGSCQSACWTALFSPTP</sequence>
<accession>A0ABD2M4Z2</accession>
<evidence type="ECO:0000256" key="1">
    <source>
        <dbReference type="SAM" id="SignalP"/>
    </source>
</evidence>
<gene>
    <name evidence="2" type="ORF">niasHT_003047</name>
</gene>
<dbReference type="PANTHER" id="PTHR37475:SF1">
    <property type="entry name" value="ZYGOTE-SPECIFIC PROTEIN"/>
    <property type="match status" value="1"/>
</dbReference>
<dbReference type="EMBL" id="JBICBT010000133">
    <property type="protein sequence ID" value="KAL3122511.1"/>
    <property type="molecule type" value="Genomic_DNA"/>
</dbReference>
<keyword evidence="1" id="KW-0732">Signal</keyword>
<keyword evidence="3" id="KW-1185">Reference proteome</keyword>
<feature type="signal peptide" evidence="1">
    <location>
        <begin position="1"/>
        <end position="28"/>
    </location>
</feature>
<organism evidence="2 3">
    <name type="scientific">Heterodera trifolii</name>
    <dbReference type="NCBI Taxonomy" id="157864"/>
    <lineage>
        <taxon>Eukaryota</taxon>
        <taxon>Metazoa</taxon>
        <taxon>Ecdysozoa</taxon>
        <taxon>Nematoda</taxon>
        <taxon>Chromadorea</taxon>
        <taxon>Rhabditida</taxon>
        <taxon>Tylenchina</taxon>
        <taxon>Tylenchomorpha</taxon>
        <taxon>Tylenchoidea</taxon>
        <taxon>Heteroderidae</taxon>
        <taxon>Heteroderinae</taxon>
        <taxon>Heterodera</taxon>
    </lineage>
</organism>
<reference evidence="2 3" key="1">
    <citation type="submission" date="2024-10" db="EMBL/GenBank/DDBJ databases">
        <authorList>
            <person name="Kim D."/>
        </authorList>
    </citation>
    <scope>NUCLEOTIDE SEQUENCE [LARGE SCALE GENOMIC DNA]</scope>
    <source>
        <strain evidence="2">BH-2024</strain>
    </source>
</reference>
<dbReference type="PANTHER" id="PTHR37475">
    <property type="entry name" value="ZYGOTE-SPECIFIC CLASS V COPY B GENE PROTEIN"/>
    <property type="match status" value="1"/>
</dbReference>
<dbReference type="Proteomes" id="UP001620626">
    <property type="component" value="Unassembled WGS sequence"/>
</dbReference>
<evidence type="ECO:0008006" key="4">
    <source>
        <dbReference type="Google" id="ProtNLM"/>
    </source>
</evidence>
<feature type="chain" id="PRO_5044803572" description="Cysteine-rich protein" evidence="1">
    <location>
        <begin position="29"/>
        <end position="91"/>
    </location>
</feature>
<proteinExistence type="predicted"/>
<evidence type="ECO:0000313" key="2">
    <source>
        <dbReference type="EMBL" id="KAL3122511.1"/>
    </source>
</evidence>
<comment type="caution">
    <text evidence="2">The sequence shown here is derived from an EMBL/GenBank/DDBJ whole genome shotgun (WGS) entry which is preliminary data.</text>
</comment>